<dbReference type="InterPro" id="IPR012999">
    <property type="entry name" value="Pyr_OxRdtase_I_AS"/>
</dbReference>
<proteinExistence type="inferred from homology"/>
<evidence type="ECO:0000256" key="12">
    <source>
        <dbReference type="RuleBase" id="RU003691"/>
    </source>
</evidence>
<dbReference type="FunFam" id="3.50.50.60:FF:000051">
    <property type="entry name" value="Glutathione reductase"/>
    <property type="match status" value="1"/>
</dbReference>
<dbReference type="SUPFAM" id="SSF51905">
    <property type="entry name" value="FAD/NAD(P)-binding domain"/>
    <property type="match status" value="1"/>
</dbReference>
<dbReference type="Pfam" id="PF02852">
    <property type="entry name" value="Pyr_redox_dim"/>
    <property type="match status" value="1"/>
</dbReference>
<evidence type="ECO:0000313" key="16">
    <source>
        <dbReference type="Proteomes" id="UP000185639"/>
    </source>
</evidence>
<evidence type="ECO:0000256" key="2">
    <source>
        <dbReference type="ARBA" id="ARBA00011738"/>
    </source>
</evidence>
<evidence type="ECO:0000256" key="9">
    <source>
        <dbReference type="PIRSR" id="PIRSR000350-2"/>
    </source>
</evidence>
<feature type="active site" description="Proton acceptor" evidence="9">
    <location>
        <position position="435"/>
    </location>
</feature>
<evidence type="ECO:0000256" key="4">
    <source>
        <dbReference type="ARBA" id="ARBA00022827"/>
    </source>
</evidence>
<keyword evidence="6 12" id="KW-0560">Oxidoreductase</keyword>
<dbReference type="EMBL" id="FTOH01000012">
    <property type="protein sequence ID" value="SIT15282.1"/>
    <property type="molecule type" value="Genomic_DNA"/>
</dbReference>
<feature type="domain" description="FAD/NAD(P)-binding" evidence="14">
    <location>
        <begin position="5"/>
        <end position="316"/>
    </location>
</feature>
<dbReference type="PIRSF" id="PIRSF000350">
    <property type="entry name" value="Mercury_reductase_MerA"/>
    <property type="match status" value="1"/>
</dbReference>
<dbReference type="RefSeq" id="WP_076517665.1">
    <property type="nucleotide sequence ID" value="NZ_FTOH01000012.1"/>
</dbReference>
<dbReference type="InterPro" id="IPR036188">
    <property type="entry name" value="FAD/NAD-bd_sf"/>
</dbReference>
<evidence type="ECO:0000256" key="8">
    <source>
        <dbReference type="ARBA" id="ARBA00023284"/>
    </source>
</evidence>
<sequence>MSEQYDLVVIGAGSGGVRASRMAAATGAKVAVIEDMFLGGTCVNVGCVPKKLFVYASQFKGHIEHASGFGVDASFNGFDWSTLKSNKDNEINRLNGIYESILEGPGVEIIRGRGTIAGPGKVEVNGKILETKRILIATGGWPFKPDIPGGDLAMDSNDVFAMDTLPERIVVVGGGYIAVEFAGIFNGLGCDTQLLYRGDQILRGFDNEVRRFVTQEVAKAGVKIRTQTDVERIEEDGDEKICHLSDGSTLRCDLVMMATGRKAKTSNLGLEEAGVELRKNGSIVANERFETSVPGIFALGDVIDTPALTPVALEQGMVFVDQQFGEGKRTLNYELIPTAVFCQPNIGTVGISEEEAGERHPGDIDVYTSEFRALKHTLSGSSERTLMKLVVKRSEDRILGAHMVGDEAGEIMQGIAIAMQAGATKSQFDATLGIHPTGAEEFVTMRSVTREL</sequence>
<evidence type="ECO:0000256" key="7">
    <source>
        <dbReference type="ARBA" id="ARBA00023157"/>
    </source>
</evidence>
<evidence type="ECO:0000313" key="15">
    <source>
        <dbReference type="EMBL" id="SIT15282.1"/>
    </source>
</evidence>
<dbReference type="GO" id="GO:0005829">
    <property type="term" value="C:cytosol"/>
    <property type="evidence" value="ECO:0007669"/>
    <property type="project" value="TreeGrafter"/>
</dbReference>
<comment type="subunit">
    <text evidence="2">Homodimer.</text>
</comment>
<dbReference type="AlphaFoldDB" id="A0A1N7PXF9"/>
<keyword evidence="5" id="KW-0521">NADP</keyword>
<dbReference type="GO" id="GO:0034599">
    <property type="term" value="P:cellular response to oxidative stress"/>
    <property type="evidence" value="ECO:0007669"/>
    <property type="project" value="TreeGrafter"/>
</dbReference>
<dbReference type="Proteomes" id="UP000185639">
    <property type="component" value="Unassembled WGS sequence"/>
</dbReference>
<keyword evidence="3 12" id="KW-0285">Flavoprotein</keyword>
<dbReference type="GO" id="GO:0050660">
    <property type="term" value="F:flavin adenine dinucleotide binding"/>
    <property type="evidence" value="ECO:0007669"/>
    <property type="project" value="InterPro"/>
</dbReference>
<dbReference type="InterPro" id="IPR023753">
    <property type="entry name" value="FAD/NAD-binding_dom"/>
</dbReference>
<feature type="binding site" evidence="10">
    <location>
        <position position="260"/>
    </location>
    <ligand>
        <name>NAD(+)</name>
        <dbReference type="ChEBI" id="CHEBI:57540"/>
    </ligand>
</feature>
<gene>
    <name evidence="15" type="ORF">SAMN05421686_1124</name>
</gene>
<evidence type="ECO:0000259" key="13">
    <source>
        <dbReference type="Pfam" id="PF02852"/>
    </source>
</evidence>
<dbReference type="PANTHER" id="PTHR42737">
    <property type="entry name" value="GLUTATHIONE REDUCTASE"/>
    <property type="match status" value="1"/>
</dbReference>
<dbReference type="InterPro" id="IPR001100">
    <property type="entry name" value="Pyr_nuc-diS_OxRdtase"/>
</dbReference>
<protein>
    <submittedName>
        <fullName evidence="15">NADPH-glutathione reductase</fullName>
    </submittedName>
</protein>
<keyword evidence="7" id="KW-1015">Disulfide bond</keyword>
<feature type="binding site" evidence="10">
    <location>
        <position position="51"/>
    </location>
    <ligand>
        <name>FAD</name>
        <dbReference type="ChEBI" id="CHEBI:57692"/>
    </ligand>
</feature>
<keyword evidence="4 10" id="KW-0274">FAD</keyword>
<dbReference type="GO" id="GO:0045454">
    <property type="term" value="P:cell redox homeostasis"/>
    <property type="evidence" value="ECO:0007669"/>
    <property type="project" value="InterPro"/>
</dbReference>
<keyword evidence="10" id="KW-0520">NAD</keyword>
<reference evidence="16" key="1">
    <citation type="submission" date="2017-01" db="EMBL/GenBank/DDBJ databases">
        <authorList>
            <person name="Varghese N."/>
            <person name="Submissions S."/>
        </authorList>
    </citation>
    <scope>NUCLEOTIDE SEQUENCE [LARGE SCALE GENOMIC DNA]</scope>
    <source>
        <strain evidence="16">DSM 24913</strain>
    </source>
</reference>
<feature type="disulfide bond" description="Redox-active" evidence="11">
    <location>
        <begin position="42"/>
        <end position="47"/>
    </location>
</feature>
<keyword evidence="16" id="KW-1185">Reference proteome</keyword>
<dbReference type="OrthoDB" id="9800167at2"/>
<feature type="binding site" evidence="10">
    <location>
        <position position="114"/>
    </location>
    <ligand>
        <name>FAD</name>
        <dbReference type="ChEBI" id="CHEBI:57692"/>
    </ligand>
</feature>
<accession>A0A1N7PXF9</accession>
<dbReference type="PANTHER" id="PTHR42737:SF2">
    <property type="entry name" value="GLUTATHIONE REDUCTASE"/>
    <property type="match status" value="1"/>
</dbReference>
<evidence type="ECO:0000256" key="11">
    <source>
        <dbReference type="PIRSR" id="PIRSR000350-4"/>
    </source>
</evidence>
<organism evidence="15 16">
    <name type="scientific">Thalassolituus maritimus</name>
    <dbReference type="NCBI Taxonomy" id="484498"/>
    <lineage>
        <taxon>Bacteria</taxon>
        <taxon>Pseudomonadati</taxon>
        <taxon>Pseudomonadota</taxon>
        <taxon>Gammaproteobacteria</taxon>
        <taxon>Oceanospirillales</taxon>
        <taxon>Oceanospirillaceae</taxon>
        <taxon>Thalassolituus</taxon>
    </lineage>
</organism>
<evidence type="ECO:0000256" key="6">
    <source>
        <dbReference type="ARBA" id="ARBA00023002"/>
    </source>
</evidence>
<dbReference type="NCBIfam" id="NF004776">
    <property type="entry name" value="PRK06116.1"/>
    <property type="match status" value="1"/>
</dbReference>
<dbReference type="GO" id="GO:0004362">
    <property type="term" value="F:glutathione-disulfide reductase (NADPH) activity"/>
    <property type="evidence" value="ECO:0007669"/>
    <property type="project" value="TreeGrafter"/>
</dbReference>
<feature type="binding site" evidence="10">
    <location>
        <begin position="173"/>
        <end position="180"/>
    </location>
    <ligand>
        <name>NAD(+)</name>
        <dbReference type="ChEBI" id="CHEBI:57540"/>
    </ligand>
</feature>
<keyword evidence="10" id="KW-0547">Nucleotide-binding</keyword>
<feature type="binding site" evidence="10">
    <location>
        <position position="301"/>
    </location>
    <ligand>
        <name>FAD</name>
        <dbReference type="ChEBI" id="CHEBI:57692"/>
    </ligand>
</feature>
<evidence type="ECO:0000256" key="3">
    <source>
        <dbReference type="ARBA" id="ARBA00022630"/>
    </source>
</evidence>
<name>A0A1N7PXF9_9GAMM</name>
<dbReference type="PRINTS" id="PR00368">
    <property type="entry name" value="FADPNR"/>
</dbReference>
<evidence type="ECO:0000256" key="1">
    <source>
        <dbReference type="ARBA" id="ARBA00007532"/>
    </source>
</evidence>
<evidence type="ECO:0000256" key="10">
    <source>
        <dbReference type="PIRSR" id="PIRSR000350-3"/>
    </source>
</evidence>
<comment type="similarity">
    <text evidence="1 12">Belongs to the class-I pyridine nucleotide-disulfide oxidoreductase family.</text>
</comment>
<evidence type="ECO:0000259" key="14">
    <source>
        <dbReference type="Pfam" id="PF07992"/>
    </source>
</evidence>
<dbReference type="Gene3D" id="3.50.50.60">
    <property type="entry name" value="FAD/NAD(P)-binding domain"/>
    <property type="match status" value="2"/>
</dbReference>
<dbReference type="GO" id="GO:0006749">
    <property type="term" value="P:glutathione metabolic process"/>
    <property type="evidence" value="ECO:0007669"/>
    <property type="project" value="TreeGrafter"/>
</dbReference>
<dbReference type="Pfam" id="PF07992">
    <property type="entry name" value="Pyr_redox_2"/>
    <property type="match status" value="1"/>
</dbReference>
<dbReference type="InterPro" id="IPR004099">
    <property type="entry name" value="Pyr_nucl-diS_OxRdtase_dimer"/>
</dbReference>
<dbReference type="PRINTS" id="PR00411">
    <property type="entry name" value="PNDRDTASEI"/>
</dbReference>
<evidence type="ECO:0000256" key="5">
    <source>
        <dbReference type="ARBA" id="ARBA00022857"/>
    </source>
</evidence>
<dbReference type="Gene3D" id="3.30.390.30">
    <property type="match status" value="1"/>
</dbReference>
<dbReference type="SUPFAM" id="SSF55424">
    <property type="entry name" value="FAD/NAD-linked reductases, dimerisation (C-terminal) domain"/>
    <property type="match status" value="1"/>
</dbReference>
<dbReference type="PROSITE" id="PS00076">
    <property type="entry name" value="PYRIDINE_REDOX_1"/>
    <property type="match status" value="1"/>
</dbReference>
<keyword evidence="8 12" id="KW-0676">Redox-active center</keyword>
<dbReference type="InterPro" id="IPR016156">
    <property type="entry name" value="FAD/NAD-linked_Rdtase_dimer_sf"/>
</dbReference>
<dbReference type="STRING" id="484498.SAMN05421686_1124"/>
<dbReference type="InterPro" id="IPR046952">
    <property type="entry name" value="GSHR/TRXR-like"/>
</dbReference>
<comment type="cofactor">
    <cofactor evidence="10">
        <name>FAD</name>
        <dbReference type="ChEBI" id="CHEBI:57692"/>
    </cofactor>
    <text evidence="10">Binds 1 FAD per subunit.</text>
</comment>
<feature type="domain" description="Pyridine nucleotide-disulphide oxidoreductase dimerisation" evidence="13">
    <location>
        <begin position="336"/>
        <end position="445"/>
    </location>
</feature>